<evidence type="ECO:0000313" key="3">
    <source>
        <dbReference type="Proteomes" id="UP000595140"/>
    </source>
</evidence>
<dbReference type="EMBL" id="OOIL02001451">
    <property type="protein sequence ID" value="VFQ75550.1"/>
    <property type="molecule type" value="Genomic_DNA"/>
</dbReference>
<dbReference type="GO" id="GO:0006952">
    <property type="term" value="P:defense response"/>
    <property type="evidence" value="ECO:0007669"/>
    <property type="project" value="InterPro"/>
</dbReference>
<gene>
    <name evidence="2" type="ORF">CCAM_LOCUS17326</name>
</gene>
<evidence type="ECO:0000313" key="2">
    <source>
        <dbReference type="EMBL" id="VFQ75550.1"/>
    </source>
</evidence>
<keyword evidence="3" id="KW-1185">Reference proteome</keyword>
<dbReference type="AlphaFoldDB" id="A0A484LGR9"/>
<dbReference type="Proteomes" id="UP000595140">
    <property type="component" value="Unassembled WGS sequence"/>
</dbReference>
<accession>A0A484LGR9</accession>
<feature type="chain" id="PRO_5019800137" evidence="1">
    <location>
        <begin position="23"/>
        <end position="75"/>
    </location>
</feature>
<dbReference type="InterPro" id="IPR040273">
    <property type="entry name" value="PIP1"/>
</dbReference>
<reference evidence="2 3" key="1">
    <citation type="submission" date="2018-04" db="EMBL/GenBank/DDBJ databases">
        <authorList>
            <person name="Vogel A."/>
        </authorList>
    </citation>
    <scope>NUCLEOTIDE SEQUENCE [LARGE SCALE GENOMIC DNA]</scope>
</reference>
<protein>
    <submittedName>
        <fullName evidence="2">Uncharacterized protein</fullName>
    </submittedName>
</protein>
<organism evidence="2 3">
    <name type="scientific">Cuscuta campestris</name>
    <dbReference type="NCBI Taxonomy" id="132261"/>
    <lineage>
        <taxon>Eukaryota</taxon>
        <taxon>Viridiplantae</taxon>
        <taxon>Streptophyta</taxon>
        <taxon>Embryophyta</taxon>
        <taxon>Tracheophyta</taxon>
        <taxon>Spermatophyta</taxon>
        <taxon>Magnoliopsida</taxon>
        <taxon>eudicotyledons</taxon>
        <taxon>Gunneridae</taxon>
        <taxon>Pentapetalae</taxon>
        <taxon>asterids</taxon>
        <taxon>lamiids</taxon>
        <taxon>Solanales</taxon>
        <taxon>Convolvulaceae</taxon>
        <taxon>Cuscuteae</taxon>
        <taxon>Cuscuta</taxon>
        <taxon>Cuscuta subgen. Grammica</taxon>
        <taxon>Cuscuta sect. Cleistogrammica</taxon>
    </lineage>
</organism>
<name>A0A484LGR9_9ASTE</name>
<keyword evidence="1" id="KW-0732">Signal</keyword>
<dbReference type="OrthoDB" id="1872350at2759"/>
<dbReference type="PANTHER" id="PTHR37245:SF4">
    <property type="entry name" value="PAMP-INDUCED SECRETED PEPTIDE 1"/>
    <property type="match status" value="1"/>
</dbReference>
<sequence>MNGCFLVFYFFLVLFMMSCSRSNTAVEAGRVFPGDFAAVAAGLPTSSSVFEQAKMSWSSLLEMLPSGPSPKGPGH</sequence>
<proteinExistence type="predicted"/>
<dbReference type="PANTHER" id="PTHR37245">
    <property type="entry name" value="PAMP-INDUCED SECRETED PEPTIDE 1"/>
    <property type="match status" value="1"/>
</dbReference>
<feature type="signal peptide" evidence="1">
    <location>
        <begin position="1"/>
        <end position="22"/>
    </location>
</feature>
<evidence type="ECO:0000256" key="1">
    <source>
        <dbReference type="SAM" id="SignalP"/>
    </source>
</evidence>